<evidence type="ECO:0000256" key="1">
    <source>
        <dbReference type="ARBA" id="ARBA00023015"/>
    </source>
</evidence>
<feature type="region of interest" description="Disordered" evidence="5">
    <location>
        <begin position="1"/>
        <end position="51"/>
    </location>
</feature>
<dbReference type="Gene3D" id="1.10.357.10">
    <property type="entry name" value="Tetracycline Repressor, domain 2"/>
    <property type="match status" value="1"/>
</dbReference>
<dbReference type="Proteomes" id="UP001501586">
    <property type="component" value="Unassembled WGS sequence"/>
</dbReference>
<dbReference type="PRINTS" id="PR00455">
    <property type="entry name" value="HTHTETR"/>
</dbReference>
<dbReference type="Pfam" id="PF00440">
    <property type="entry name" value="TetR_N"/>
    <property type="match status" value="1"/>
</dbReference>
<feature type="compositionally biased region" description="Low complexity" evidence="5">
    <location>
        <begin position="9"/>
        <end position="32"/>
    </location>
</feature>
<dbReference type="PANTHER" id="PTHR30055:SF234">
    <property type="entry name" value="HTH-TYPE TRANSCRIPTIONAL REGULATOR BETI"/>
    <property type="match status" value="1"/>
</dbReference>
<proteinExistence type="predicted"/>
<sequence length="254" mass="27824">MTPEMTVGASGSAPEAPAAVPAHASAPSTPAAEMAPAVSDPLDPEPEPGQRRGRIARDEILSAAIDCLLENGYSATTTMKVQERAGVSRGKLLHHFPSKRELITASIRRLAADRLDSEADYSDVPDHADLPARVRWSVERLWASFFHPNFWAATETWIAARTDPELAAELVIHEKHVLRRVRENAHRLFGETACARPGFPRMLDVVFTSMRGMAMTYTFSGRNPQTEPMIATWNATALALLDAEPTATESQETQ</sequence>
<evidence type="ECO:0000256" key="5">
    <source>
        <dbReference type="SAM" id="MobiDB-lite"/>
    </source>
</evidence>
<dbReference type="PROSITE" id="PS50977">
    <property type="entry name" value="HTH_TETR_2"/>
    <property type="match status" value="1"/>
</dbReference>
<dbReference type="InterPro" id="IPR009057">
    <property type="entry name" value="Homeodomain-like_sf"/>
</dbReference>
<dbReference type="SUPFAM" id="SSF46689">
    <property type="entry name" value="Homeodomain-like"/>
    <property type="match status" value="1"/>
</dbReference>
<evidence type="ECO:0000256" key="3">
    <source>
        <dbReference type="ARBA" id="ARBA00023163"/>
    </source>
</evidence>
<keyword evidence="3" id="KW-0804">Transcription</keyword>
<keyword evidence="1" id="KW-0805">Transcription regulation</keyword>
<evidence type="ECO:0000256" key="4">
    <source>
        <dbReference type="PROSITE-ProRule" id="PRU00335"/>
    </source>
</evidence>
<protein>
    <submittedName>
        <fullName evidence="7">TetR/AcrR family transcriptional regulator</fullName>
    </submittedName>
</protein>
<evidence type="ECO:0000313" key="8">
    <source>
        <dbReference type="Proteomes" id="UP001501586"/>
    </source>
</evidence>
<evidence type="ECO:0000256" key="2">
    <source>
        <dbReference type="ARBA" id="ARBA00023125"/>
    </source>
</evidence>
<reference evidence="8" key="1">
    <citation type="journal article" date="2019" name="Int. J. Syst. Evol. Microbiol.">
        <title>The Global Catalogue of Microorganisms (GCM) 10K type strain sequencing project: providing services to taxonomists for standard genome sequencing and annotation.</title>
        <authorList>
            <consortium name="The Broad Institute Genomics Platform"/>
            <consortium name="The Broad Institute Genome Sequencing Center for Infectious Disease"/>
            <person name="Wu L."/>
            <person name="Ma J."/>
        </authorList>
    </citation>
    <scope>NUCLEOTIDE SEQUENCE [LARGE SCALE GENOMIC DNA]</scope>
    <source>
        <strain evidence="8">JCM 17458</strain>
    </source>
</reference>
<keyword evidence="8" id="KW-1185">Reference proteome</keyword>
<feature type="DNA-binding region" description="H-T-H motif" evidence="4">
    <location>
        <begin position="77"/>
        <end position="96"/>
    </location>
</feature>
<organism evidence="7 8">
    <name type="scientific">Brevibacterium daeguense</name>
    <dbReference type="NCBI Taxonomy" id="909936"/>
    <lineage>
        <taxon>Bacteria</taxon>
        <taxon>Bacillati</taxon>
        <taxon>Actinomycetota</taxon>
        <taxon>Actinomycetes</taxon>
        <taxon>Micrococcales</taxon>
        <taxon>Brevibacteriaceae</taxon>
        <taxon>Brevibacterium</taxon>
    </lineage>
</organism>
<dbReference type="EMBL" id="BAABAZ010000004">
    <property type="protein sequence ID" value="GAA4283044.1"/>
    <property type="molecule type" value="Genomic_DNA"/>
</dbReference>
<name>A0ABP8EGG9_9MICO</name>
<keyword evidence="2 4" id="KW-0238">DNA-binding</keyword>
<feature type="domain" description="HTH tetR-type" evidence="6">
    <location>
        <begin position="54"/>
        <end position="114"/>
    </location>
</feature>
<dbReference type="InterPro" id="IPR050109">
    <property type="entry name" value="HTH-type_TetR-like_transc_reg"/>
</dbReference>
<evidence type="ECO:0000313" key="7">
    <source>
        <dbReference type="EMBL" id="GAA4283044.1"/>
    </source>
</evidence>
<dbReference type="RefSeq" id="WP_236864569.1">
    <property type="nucleotide sequence ID" value="NZ_BAABAZ010000004.1"/>
</dbReference>
<evidence type="ECO:0000259" key="6">
    <source>
        <dbReference type="PROSITE" id="PS50977"/>
    </source>
</evidence>
<comment type="caution">
    <text evidence="7">The sequence shown here is derived from an EMBL/GenBank/DDBJ whole genome shotgun (WGS) entry which is preliminary data.</text>
</comment>
<dbReference type="InterPro" id="IPR001647">
    <property type="entry name" value="HTH_TetR"/>
</dbReference>
<gene>
    <name evidence="7" type="ORF">GCM10022261_05750</name>
</gene>
<dbReference type="PANTHER" id="PTHR30055">
    <property type="entry name" value="HTH-TYPE TRANSCRIPTIONAL REGULATOR RUTR"/>
    <property type="match status" value="1"/>
</dbReference>
<accession>A0ABP8EGG9</accession>